<protein>
    <submittedName>
        <fullName evidence="4">Response regulator transcription factor</fullName>
    </submittedName>
</protein>
<dbReference type="PANTHER" id="PTHR44591:SF3">
    <property type="entry name" value="RESPONSE REGULATORY DOMAIN-CONTAINING PROTEIN"/>
    <property type="match status" value="1"/>
</dbReference>
<dbReference type="SMART" id="SM00448">
    <property type="entry name" value="REC"/>
    <property type="match status" value="1"/>
</dbReference>
<dbReference type="PANTHER" id="PTHR44591">
    <property type="entry name" value="STRESS RESPONSE REGULATOR PROTEIN 1"/>
    <property type="match status" value="1"/>
</dbReference>
<dbReference type="InterPro" id="IPR001789">
    <property type="entry name" value="Sig_transdc_resp-reg_receiver"/>
</dbReference>
<dbReference type="InterPro" id="IPR050595">
    <property type="entry name" value="Bact_response_regulator"/>
</dbReference>
<dbReference type="SUPFAM" id="SSF52172">
    <property type="entry name" value="CheY-like"/>
    <property type="match status" value="1"/>
</dbReference>
<evidence type="ECO:0000259" key="3">
    <source>
        <dbReference type="PROSITE" id="PS50110"/>
    </source>
</evidence>
<keyword evidence="5" id="KW-1185">Reference proteome</keyword>
<dbReference type="PROSITE" id="PS50110">
    <property type="entry name" value="RESPONSE_REGULATORY"/>
    <property type="match status" value="1"/>
</dbReference>
<dbReference type="RefSeq" id="WP_380737961.1">
    <property type="nucleotide sequence ID" value="NZ_JBHTJP010000032.1"/>
</dbReference>
<dbReference type="Gene3D" id="3.40.50.2300">
    <property type="match status" value="1"/>
</dbReference>
<gene>
    <name evidence="4" type="ORF">ACFQ1G_07040</name>
</gene>
<evidence type="ECO:0000313" key="5">
    <source>
        <dbReference type="Proteomes" id="UP001597100"/>
    </source>
</evidence>
<dbReference type="Proteomes" id="UP001597100">
    <property type="component" value="Unassembled WGS sequence"/>
</dbReference>
<evidence type="ECO:0000313" key="4">
    <source>
        <dbReference type="EMBL" id="MFD0976541.1"/>
    </source>
</evidence>
<evidence type="ECO:0000256" key="1">
    <source>
        <dbReference type="ARBA" id="ARBA00022553"/>
    </source>
</evidence>
<name>A0ABW3IEK4_9FLAO</name>
<dbReference type="EMBL" id="JBHTJP010000032">
    <property type="protein sequence ID" value="MFD0976541.1"/>
    <property type="molecule type" value="Genomic_DNA"/>
</dbReference>
<feature type="domain" description="Response regulatory" evidence="3">
    <location>
        <begin position="6"/>
        <end position="120"/>
    </location>
</feature>
<feature type="modified residue" description="4-aspartylphosphate" evidence="2">
    <location>
        <position position="55"/>
    </location>
</feature>
<sequence>MKENSKILVVDDDSGIGEMLKTLLEFYGFEVTVTEKPDETETLISAHDIDLVMLDMLISGVNGTDVCARLRKNPETENTPILMMSALHDAGKKCKNAGADDFIAKPFEMDELIAKINEVLEKRQGAN</sequence>
<keyword evidence="1 2" id="KW-0597">Phosphoprotein</keyword>
<organism evidence="4 5">
    <name type="scientific">Salinimicrobium gaetbulicola</name>
    <dbReference type="NCBI Taxonomy" id="999702"/>
    <lineage>
        <taxon>Bacteria</taxon>
        <taxon>Pseudomonadati</taxon>
        <taxon>Bacteroidota</taxon>
        <taxon>Flavobacteriia</taxon>
        <taxon>Flavobacteriales</taxon>
        <taxon>Flavobacteriaceae</taxon>
        <taxon>Salinimicrobium</taxon>
    </lineage>
</organism>
<reference evidence="5" key="1">
    <citation type="journal article" date="2019" name="Int. J. Syst. Evol. Microbiol.">
        <title>The Global Catalogue of Microorganisms (GCM) 10K type strain sequencing project: providing services to taxonomists for standard genome sequencing and annotation.</title>
        <authorList>
            <consortium name="The Broad Institute Genomics Platform"/>
            <consortium name="The Broad Institute Genome Sequencing Center for Infectious Disease"/>
            <person name="Wu L."/>
            <person name="Ma J."/>
        </authorList>
    </citation>
    <scope>NUCLEOTIDE SEQUENCE [LARGE SCALE GENOMIC DNA]</scope>
    <source>
        <strain evidence="5">CCUG 60898</strain>
    </source>
</reference>
<accession>A0ABW3IEK4</accession>
<dbReference type="InterPro" id="IPR011006">
    <property type="entry name" value="CheY-like_superfamily"/>
</dbReference>
<proteinExistence type="predicted"/>
<comment type="caution">
    <text evidence="4">The sequence shown here is derived from an EMBL/GenBank/DDBJ whole genome shotgun (WGS) entry which is preliminary data.</text>
</comment>
<evidence type="ECO:0000256" key="2">
    <source>
        <dbReference type="PROSITE-ProRule" id="PRU00169"/>
    </source>
</evidence>
<dbReference type="Pfam" id="PF00072">
    <property type="entry name" value="Response_reg"/>
    <property type="match status" value="1"/>
</dbReference>